<dbReference type="Gene3D" id="3.30.70.270">
    <property type="match status" value="2"/>
</dbReference>
<gene>
    <name evidence="9" type="ORF">CXB51_027589</name>
</gene>
<dbReference type="InterPro" id="IPR000477">
    <property type="entry name" value="RT_dom"/>
</dbReference>
<sequence length="453" mass="52264">MLLPFWEFDDILGMNWLTKHDAVVNCREKRISLKCQTGDILSVEPENSNDVVKIISAFSTQMLMRKGNELPVVNEFPDVFPEELPGLPPDREVEFVIDVVSETTPISVTPYRMAPAELKELKTQLQELLDKGFIRPSMSPWGAPVLFVKKKDGPLRLCMDYRQLNRPYLDRFVVVFIDDIPIYSKTEPEHAQHLRIVLQTLREKQLYVKFSKCEFWLHEVGFLGHIVSTEGIQVDLSKASTVVNWKTPKNVTEVQTFLGLAGYYRRFVKNFSRIVWPMTRLLLNDASLNGIGCMLMQSGKVVAYASRQLKSHEKNYPTHDLELAAILNLRQRRWLELLKNYDLIIDYHLGKANIVADALSRKSSLFALRPMNAHLSVSEDGSIIAELKAKPVFLQRIRELQDEDSKLVLKKQIARDKQDSEYSIDENGMLYYRKRISVPNNLDLKNDIECHSR</sequence>
<dbReference type="OrthoDB" id="437338at2759"/>
<dbReference type="AlphaFoldDB" id="A0A8J6CJX7"/>
<dbReference type="PANTHER" id="PTHR37984">
    <property type="entry name" value="PROTEIN CBG26694"/>
    <property type="match status" value="1"/>
</dbReference>
<protein>
    <submittedName>
        <fullName evidence="9">Uncharacterized protein</fullName>
    </submittedName>
</protein>
<keyword evidence="3" id="KW-0540">Nuclease</keyword>
<dbReference type="InterPro" id="IPR043128">
    <property type="entry name" value="Rev_trsase/Diguanyl_cyclase"/>
</dbReference>
<dbReference type="GO" id="GO:0004519">
    <property type="term" value="F:endonuclease activity"/>
    <property type="evidence" value="ECO:0007669"/>
    <property type="project" value="UniProtKB-KW"/>
</dbReference>
<name>A0A8J6CJX7_9ROSI</name>
<feature type="domain" description="Reverse transcriptase RNase H-like" evidence="8">
    <location>
        <begin position="284"/>
        <end position="330"/>
    </location>
</feature>
<accession>A0A8J6CJX7</accession>
<dbReference type="PANTHER" id="PTHR37984:SF5">
    <property type="entry name" value="PROTEIN NYNRIN-LIKE"/>
    <property type="match status" value="1"/>
</dbReference>
<dbReference type="SUPFAM" id="SSF56672">
    <property type="entry name" value="DNA/RNA polymerases"/>
    <property type="match status" value="1"/>
</dbReference>
<keyword evidence="1" id="KW-0808">Transferase</keyword>
<feature type="domain" description="Reverse transcriptase" evidence="7">
    <location>
        <begin position="164"/>
        <end position="226"/>
    </location>
</feature>
<dbReference type="GO" id="GO:0003964">
    <property type="term" value="F:RNA-directed DNA polymerase activity"/>
    <property type="evidence" value="ECO:0007669"/>
    <property type="project" value="UniProtKB-KW"/>
</dbReference>
<dbReference type="InterPro" id="IPR043502">
    <property type="entry name" value="DNA/RNA_pol_sf"/>
</dbReference>
<proteinExistence type="predicted"/>
<dbReference type="Gene3D" id="3.10.10.10">
    <property type="entry name" value="HIV Type 1 Reverse Transcriptase, subunit A, domain 1"/>
    <property type="match status" value="1"/>
</dbReference>
<dbReference type="GO" id="GO:0016787">
    <property type="term" value="F:hydrolase activity"/>
    <property type="evidence" value="ECO:0007669"/>
    <property type="project" value="UniProtKB-KW"/>
</dbReference>
<reference evidence="9 10" key="1">
    <citation type="journal article" date="2021" name="bioRxiv">
        <title>The Gossypium anomalum genome as a resource for cotton improvement and evolutionary analysis of hybrid incompatibility.</title>
        <authorList>
            <person name="Grover C.E."/>
            <person name="Yuan D."/>
            <person name="Arick M.A."/>
            <person name="Miller E.R."/>
            <person name="Hu G."/>
            <person name="Peterson D.G."/>
            <person name="Wendel J.F."/>
            <person name="Udall J.A."/>
        </authorList>
    </citation>
    <scope>NUCLEOTIDE SEQUENCE [LARGE SCALE GENOMIC DNA]</scope>
    <source>
        <strain evidence="9">JFW-Udall</strain>
        <tissue evidence="9">Leaf</tissue>
    </source>
</reference>
<keyword evidence="2" id="KW-0548">Nucleotidyltransferase</keyword>
<dbReference type="InterPro" id="IPR050951">
    <property type="entry name" value="Retrovirus_Pol_polyprotein"/>
</dbReference>
<evidence type="ECO:0000256" key="6">
    <source>
        <dbReference type="ARBA" id="ARBA00022918"/>
    </source>
</evidence>
<dbReference type="EMBL" id="JAHUZN010000011">
    <property type="protein sequence ID" value="KAG8477742.1"/>
    <property type="molecule type" value="Genomic_DNA"/>
</dbReference>
<evidence type="ECO:0000256" key="1">
    <source>
        <dbReference type="ARBA" id="ARBA00022679"/>
    </source>
</evidence>
<dbReference type="CDD" id="cd09274">
    <property type="entry name" value="RNase_HI_RT_Ty3"/>
    <property type="match status" value="1"/>
</dbReference>
<evidence type="ECO:0000256" key="3">
    <source>
        <dbReference type="ARBA" id="ARBA00022722"/>
    </source>
</evidence>
<keyword evidence="6" id="KW-0695">RNA-directed DNA polymerase</keyword>
<evidence type="ECO:0000313" key="10">
    <source>
        <dbReference type="Proteomes" id="UP000701853"/>
    </source>
</evidence>
<evidence type="ECO:0000256" key="2">
    <source>
        <dbReference type="ARBA" id="ARBA00022695"/>
    </source>
</evidence>
<evidence type="ECO:0000256" key="5">
    <source>
        <dbReference type="ARBA" id="ARBA00022801"/>
    </source>
</evidence>
<evidence type="ECO:0000313" key="9">
    <source>
        <dbReference type="EMBL" id="KAG8477742.1"/>
    </source>
</evidence>
<dbReference type="Pfam" id="PF08284">
    <property type="entry name" value="RVP_2"/>
    <property type="match status" value="1"/>
</dbReference>
<organism evidence="9 10">
    <name type="scientific">Gossypium anomalum</name>
    <dbReference type="NCBI Taxonomy" id="47600"/>
    <lineage>
        <taxon>Eukaryota</taxon>
        <taxon>Viridiplantae</taxon>
        <taxon>Streptophyta</taxon>
        <taxon>Embryophyta</taxon>
        <taxon>Tracheophyta</taxon>
        <taxon>Spermatophyta</taxon>
        <taxon>Magnoliopsida</taxon>
        <taxon>eudicotyledons</taxon>
        <taxon>Gunneridae</taxon>
        <taxon>Pentapetalae</taxon>
        <taxon>rosids</taxon>
        <taxon>malvids</taxon>
        <taxon>Malvales</taxon>
        <taxon>Malvaceae</taxon>
        <taxon>Malvoideae</taxon>
        <taxon>Gossypium</taxon>
    </lineage>
</organism>
<dbReference type="InterPro" id="IPR041373">
    <property type="entry name" value="RT_RNaseH"/>
</dbReference>
<keyword evidence="5" id="KW-0378">Hydrolase</keyword>
<comment type="caution">
    <text evidence="9">The sequence shown here is derived from an EMBL/GenBank/DDBJ whole genome shotgun (WGS) entry which is preliminary data.</text>
</comment>
<dbReference type="Pfam" id="PF00078">
    <property type="entry name" value="RVT_1"/>
    <property type="match status" value="1"/>
</dbReference>
<dbReference type="CDD" id="cd01647">
    <property type="entry name" value="RT_LTR"/>
    <property type="match status" value="1"/>
</dbReference>
<evidence type="ECO:0000259" key="7">
    <source>
        <dbReference type="Pfam" id="PF00078"/>
    </source>
</evidence>
<keyword evidence="10" id="KW-1185">Reference proteome</keyword>
<evidence type="ECO:0000259" key="8">
    <source>
        <dbReference type="Pfam" id="PF17917"/>
    </source>
</evidence>
<evidence type="ECO:0000256" key="4">
    <source>
        <dbReference type="ARBA" id="ARBA00022759"/>
    </source>
</evidence>
<dbReference type="Proteomes" id="UP000701853">
    <property type="component" value="Chromosome 11"/>
</dbReference>
<keyword evidence="4" id="KW-0255">Endonuclease</keyword>
<dbReference type="Pfam" id="PF17917">
    <property type="entry name" value="RT_RNaseH"/>
    <property type="match status" value="1"/>
</dbReference>